<comment type="caution">
    <text evidence="1">The sequence shown here is derived from an EMBL/GenBank/DDBJ whole genome shotgun (WGS) entry which is preliminary data.</text>
</comment>
<sequence length="157" mass="17753">MLLSLWIAVLVALFTTYIWRRRRRFLLFKDLGIPGPEPSFFSGNTAEILKKMLSLVESCVDTFMEVVATKQTAASMEVRELFQRLSMDIIARSAFGTETGIQRSQGGTAADTLLALIQDRLGEYKNGWLMYFASKAWHLSIHDSGHCFNILNPESLD</sequence>
<dbReference type="Proteomes" id="UP000821845">
    <property type="component" value="Chromosome 10"/>
</dbReference>
<gene>
    <name evidence="1" type="ORF">HPB50_006856</name>
</gene>
<accession>A0ACB7T8Q4</accession>
<organism evidence="1 2">
    <name type="scientific">Hyalomma asiaticum</name>
    <name type="common">Tick</name>
    <dbReference type="NCBI Taxonomy" id="266040"/>
    <lineage>
        <taxon>Eukaryota</taxon>
        <taxon>Metazoa</taxon>
        <taxon>Ecdysozoa</taxon>
        <taxon>Arthropoda</taxon>
        <taxon>Chelicerata</taxon>
        <taxon>Arachnida</taxon>
        <taxon>Acari</taxon>
        <taxon>Parasitiformes</taxon>
        <taxon>Ixodida</taxon>
        <taxon>Ixodoidea</taxon>
        <taxon>Ixodidae</taxon>
        <taxon>Hyalomminae</taxon>
        <taxon>Hyalomma</taxon>
    </lineage>
</organism>
<keyword evidence="2" id="KW-1185">Reference proteome</keyword>
<evidence type="ECO:0000313" key="2">
    <source>
        <dbReference type="Proteomes" id="UP000821845"/>
    </source>
</evidence>
<evidence type="ECO:0000313" key="1">
    <source>
        <dbReference type="EMBL" id="KAH6942501.1"/>
    </source>
</evidence>
<protein>
    <submittedName>
        <fullName evidence="1">Uncharacterized protein</fullName>
    </submittedName>
</protein>
<dbReference type="EMBL" id="CM023490">
    <property type="protein sequence ID" value="KAH6942501.1"/>
    <property type="molecule type" value="Genomic_DNA"/>
</dbReference>
<name>A0ACB7T8Q4_HYAAI</name>
<proteinExistence type="predicted"/>
<reference evidence="1" key="1">
    <citation type="submission" date="2020-05" db="EMBL/GenBank/DDBJ databases">
        <title>Large-scale comparative analyses of tick genomes elucidate their genetic diversity and vector capacities.</title>
        <authorList>
            <person name="Jia N."/>
            <person name="Wang J."/>
            <person name="Shi W."/>
            <person name="Du L."/>
            <person name="Sun Y."/>
            <person name="Zhan W."/>
            <person name="Jiang J."/>
            <person name="Wang Q."/>
            <person name="Zhang B."/>
            <person name="Ji P."/>
            <person name="Sakyi L.B."/>
            <person name="Cui X."/>
            <person name="Yuan T."/>
            <person name="Jiang B."/>
            <person name="Yang W."/>
            <person name="Lam T.T.-Y."/>
            <person name="Chang Q."/>
            <person name="Ding S."/>
            <person name="Wang X."/>
            <person name="Zhu J."/>
            <person name="Ruan X."/>
            <person name="Zhao L."/>
            <person name="Wei J."/>
            <person name="Que T."/>
            <person name="Du C."/>
            <person name="Cheng J."/>
            <person name="Dai P."/>
            <person name="Han X."/>
            <person name="Huang E."/>
            <person name="Gao Y."/>
            <person name="Liu J."/>
            <person name="Shao H."/>
            <person name="Ye R."/>
            <person name="Li L."/>
            <person name="Wei W."/>
            <person name="Wang X."/>
            <person name="Wang C."/>
            <person name="Yang T."/>
            <person name="Huo Q."/>
            <person name="Li W."/>
            <person name="Guo W."/>
            <person name="Chen H."/>
            <person name="Zhou L."/>
            <person name="Ni X."/>
            <person name="Tian J."/>
            <person name="Zhou Y."/>
            <person name="Sheng Y."/>
            <person name="Liu T."/>
            <person name="Pan Y."/>
            <person name="Xia L."/>
            <person name="Li J."/>
            <person name="Zhao F."/>
            <person name="Cao W."/>
        </authorList>
    </citation>
    <scope>NUCLEOTIDE SEQUENCE</scope>
    <source>
        <strain evidence="1">Hyas-2018</strain>
    </source>
</reference>